<dbReference type="GO" id="GO:0003678">
    <property type="term" value="F:DNA helicase activity"/>
    <property type="evidence" value="ECO:0007669"/>
    <property type="project" value="InterPro"/>
</dbReference>
<dbReference type="PROSITE" id="PS51193">
    <property type="entry name" value="HELICASE_ATP_BIND_2"/>
    <property type="match status" value="1"/>
</dbReference>
<feature type="compositionally biased region" description="Low complexity" evidence="11">
    <location>
        <begin position="144"/>
        <end position="165"/>
    </location>
</feature>
<dbReference type="FunFam" id="3.40.50.300:FF:005857">
    <property type="entry name" value="Uncharacterized protein"/>
    <property type="match status" value="1"/>
</dbReference>
<feature type="domain" description="Helicase ATP-binding" evidence="12">
    <location>
        <begin position="27"/>
        <end position="467"/>
    </location>
</feature>
<dbReference type="GO" id="GO:0003677">
    <property type="term" value="F:DNA binding"/>
    <property type="evidence" value="ECO:0007669"/>
    <property type="project" value="InterPro"/>
</dbReference>
<dbReference type="InterPro" id="IPR006555">
    <property type="entry name" value="ATP-dep_Helicase_C"/>
</dbReference>
<name>G4YGX5_PHYSP</name>
<feature type="region of interest" description="Disordered" evidence="11">
    <location>
        <begin position="232"/>
        <end position="257"/>
    </location>
</feature>
<dbReference type="FunFam" id="3.40.50.300:FF:005861">
    <property type="entry name" value="Predicted protein"/>
    <property type="match status" value="1"/>
</dbReference>
<dbReference type="InterPro" id="IPR013020">
    <property type="entry name" value="Rad3/Chl1-like"/>
</dbReference>
<evidence type="ECO:0000256" key="9">
    <source>
        <dbReference type="ARBA" id="ARBA00023235"/>
    </source>
</evidence>
<dbReference type="InterPro" id="IPR006554">
    <property type="entry name" value="Helicase-like_DEXD_c2"/>
</dbReference>
<accession>G4YGX5</accession>
<feature type="region of interest" description="Disordered" evidence="11">
    <location>
        <begin position="128"/>
        <end position="214"/>
    </location>
</feature>
<dbReference type="EMBL" id="JH159151">
    <property type="protein sequence ID" value="EGZ27456.1"/>
    <property type="molecule type" value="Genomic_DNA"/>
</dbReference>
<dbReference type="SMART" id="SM00491">
    <property type="entry name" value="HELICc2"/>
    <property type="match status" value="1"/>
</dbReference>
<gene>
    <name evidence="13" type="ORF">PHYSODRAFT_554000</name>
</gene>
<keyword evidence="7" id="KW-0408">Iron</keyword>
<dbReference type="CDD" id="cd18788">
    <property type="entry name" value="SF2_C_XPD"/>
    <property type="match status" value="1"/>
</dbReference>
<dbReference type="GO" id="GO:0046872">
    <property type="term" value="F:metal ion binding"/>
    <property type="evidence" value="ECO:0007669"/>
    <property type="project" value="UniProtKB-KW"/>
</dbReference>
<evidence type="ECO:0000256" key="10">
    <source>
        <dbReference type="ARBA" id="ARBA00023242"/>
    </source>
</evidence>
<keyword evidence="3" id="KW-0547">Nucleotide-binding</keyword>
<feature type="region of interest" description="Disordered" evidence="11">
    <location>
        <begin position="530"/>
        <end position="552"/>
    </location>
</feature>
<dbReference type="SMART" id="SM00487">
    <property type="entry name" value="DEXDc"/>
    <property type="match status" value="1"/>
</dbReference>
<evidence type="ECO:0000259" key="12">
    <source>
        <dbReference type="PROSITE" id="PS51193"/>
    </source>
</evidence>
<dbReference type="Gene3D" id="3.40.50.300">
    <property type="entry name" value="P-loop containing nucleotide triphosphate hydrolases"/>
    <property type="match status" value="3"/>
</dbReference>
<dbReference type="RefSeq" id="XP_009514731.1">
    <property type="nucleotide sequence ID" value="XM_009516436.1"/>
</dbReference>
<evidence type="ECO:0000256" key="2">
    <source>
        <dbReference type="ARBA" id="ARBA00022723"/>
    </source>
</evidence>
<dbReference type="SUPFAM" id="SSF52540">
    <property type="entry name" value="P-loop containing nucleoside triphosphate hydrolases"/>
    <property type="match status" value="2"/>
</dbReference>
<dbReference type="GO" id="GO:0006289">
    <property type="term" value="P:nucleotide-excision repair"/>
    <property type="evidence" value="ECO:0007669"/>
    <property type="project" value="TreeGrafter"/>
</dbReference>
<dbReference type="GO" id="GO:0051536">
    <property type="term" value="F:iron-sulfur cluster binding"/>
    <property type="evidence" value="ECO:0007669"/>
    <property type="project" value="UniProtKB-KW"/>
</dbReference>
<feature type="region of interest" description="Disordered" evidence="11">
    <location>
        <begin position="967"/>
        <end position="1025"/>
    </location>
</feature>
<keyword evidence="9" id="KW-0413">Isomerase</keyword>
<dbReference type="PANTHER" id="PTHR11472:SF47">
    <property type="entry name" value="FANCONI ANEMIA GROUP J PROTEIN"/>
    <property type="match status" value="1"/>
</dbReference>
<dbReference type="OMA" id="FSNDNAR"/>
<dbReference type="GO" id="GO:0016818">
    <property type="term" value="F:hydrolase activity, acting on acid anhydrides, in phosphorus-containing anhydrides"/>
    <property type="evidence" value="ECO:0007669"/>
    <property type="project" value="InterPro"/>
</dbReference>
<dbReference type="AlphaFoldDB" id="G4YGX5"/>
<dbReference type="STRING" id="1094619.G4YGX5"/>
<dbReference type="SMART" id="SM00488">
    <property type="entry name" value="DEXDc2"/>
    <property type="match status" value="1"/>
</dbReference>
<evidence type="ECO:0000256" key="8">
    <source>
        <dbReference type="ARBA" id="ARBA00023014"/>
    </source>
</evidence>
<keyword evidence="14" id="KW-1185">Reference proteome</keyword>
<evidence type="ECO:0000256" key="1">
    <source>
        <dbReference type="ARBA" id="ARBA00004123"/>
    </source>
</evidence>
<evidence type="ECO:0000256" key="7">
    <source>
        <dbReference type="ARBA" id="ARBA00023004"/>
    </source>
</evidence>
<dbReference type="PANTHER" id="PTHR11472">
    <property type="entry name" value="DNA REPAIR DEAD HELICASE RAD3/XP-D SUBFAMILY MEMBER"/>
    <property type="match status" value="1"/>
</dbReference>
<reference evidence="13 14" key="1">
    <citation type="journal article" date="2006" name="Science">
        <title>Phytophthora genome sequences uncover evolutionary origins and mechanisms of pathogenesis.</title>
        <authorList>
            <person name="Tyler B.M."/>
            <person name="Tripathy S."/>
            <person name="Zhang X."/>
            <person name="Dehal P."/>
            <person name="Jiang R.H."/>
            <person name="Aerts A."/>
            <person name="Arredondo F.D."/>
            <person name="Baxter L."/>
            <person name="Bensasson D."/>
            <person name="Beynon J.L."/>
            <person name="Chapman J."/>
            <person name="Damasceno C.M."/>
            <person name="Dorrance A.E."/>
            <person name="Dou D."/>
            <person name="Dickerman A.W."/>
            <person name="Dubchak I.L."/>
            <person name="Garbelotto M."/>
            <person name="Gijzen M."/>
            <person name="Gordon S.G."/>
            <person name="Govers F."/>
            <person name="Grunwald N.J."/>
            <person name="Huang W."/>
            <person name="Ivors K.L."/>
            <person name="Jones R.W."/>
            <person name="Kamoun S."/>
            <person name="Krampis K."/>
            <person name="Lamour K.H."/>
            <person name="Lee M.K."/>
            <person name="McDonald W.H."/>
            <person name="Medina M."/>
            <person name="Meijer H.J."/>
            <person name="Nordberg E.K."/>
            <person name="Maclean D.J."/>
            <person name="Ospina-Giraldo M.D."/>
            <person name="Morris P.F."/>
            <person name="Phuntumart V."/>
            <person name="Putnam N.H."/>
            <person name="Rash S."/>
            <person name="Rose J.K."/>
            <person name="Sakihama Y."/>
            <person name="Salamov A.A."/>
            <person name="Savidor A."/>
            <person name="Scheuring C.F."/>
            <person name="Smith B.M."/>
            <person name="Sobral B.W."/>
            <person name="Terry A."/>
            <person name="Torto-Alalibo T.A."/>
            <person name="Win J."/>
            <person name="Xu Z."/>
            <person name="Zhang H."/>
            <person name="Grigoriev I.V."/>
            <person name="Rokhsar D.S."/>
            <person name="Boore J.L."/>
        </authorList>
    </citation>
    <scope>NUCLEOTIDE SEQUENCE [LARGE SCALE GENOMIC DNA]</scope>
    <source>
        <strain evidence="13 14">P6497</strain>
    </source>
</reference>
<evidence type="ECO:0000313" key="14">
    <source>
        <dbReference type="Proteomes" id="UP000002640"/>
    </source>
</evidence>
<evidence type="ECO:0000256" key="4">
    <source>
        <dbReference type="ARBA" id="ARBA00022801"/>
    </source>
</evidence>
<dbReference type="GO" id="GO:0005524">
    <property type="term" value="F:ATP binding"/>
    <property type="evidence" value="ECO:0007669"/>
    <property type="project" value="UniProtKB-KW"/>
</dbReference>
<feature type="compositionally biased region" description="Basic and acidic residues" evidence="11">
    <location>
        <begin position="132"/>
        <end position="142"/>
    </location>
</feature>
<sequence>MSSSAAGAGAGPEDAPPKENAFMIMGYNVEFPRGKRPFPAQFAVMNKVLTALKTEQHALLESPTGSGKTLALLCSSLTFQKQFVRDKVAALKKEQEDPKVRAQEAQKQAQEAQLRALEAQMQLMEAQQQVEQARRQRQEREGGSTQSTFQSTQETQATQATQATQVAGLKEEDDDDDVAATQPSGSNGESNPRLSADGWMSTRKRELDADSTATKKKRVLPKSFAFAAADAGNAASQPADSADVGATAVGPDGKPKKKRVVPPRIYFCSRTHSQLAQVVDELKNCPVSYLDSPEDSNTYTKQLQTCVLGSKRNMCVNRKVNRDPSQVDEKCRLALEGASCSYFKKRKKANDLRRHVPPVWDIEDLVKLAQKHRECAYFHAREALDHANIVFAPYNYLLDPSIREAVGITLKDSIIVLDEAHNVEDTCRSSASVEVTTEVLAASIKAFSIVIKHGNRPKSYNALLKLLNGINRWLQSVDSNANAILQPSGYEEKSKVWDGADALAMLAEYSGLTKDNLAEMKANVQEVREYENELGNSAESSQQATQSKASQDAAANPTGASVLLGALALATVQSIMNVADYMFRDNLKFIDDFKLVVIKSTSTWKESASFRSPTKRNGGDEWELKMCIWCLNAAVAFSDIASQARSVILTSGTLSPMESFAGELGVDFPIRLEANHVVNMRKQVFIGAVMHGPGNVDLQSTYNNQQDPRYQDSMGQLLLQYSQAIPGGILMFFPSYSLLNKLTTRWKKTKLWGEIEQFKTVYSEPRNAGKDFDALLEDYKDTITKCTAEGDEAQDKKSGAIFLAVYRGKVSEGIDFSNDNARAVLCVGIPFPSVKELQVSLKRKYQDEKSRMNMKLVNGHVWYHLQAFRALNQALGRCIRHRQDYGAIMLLDSRHRFNKHTKSLSKWMRPYIQEFEHGQMCVPMFGDFFQRNRMELPQSVPAPPSEKTAGAAPSEWKSKRAPLVLKYEDEKKGKKDSAKAKRMVTPSMSSTLATVKDFMAKQKQDSDPQDSVFSIFRQQPPKKSS</sequence>
<protein>
    <recommendedName>
        <fullName evidence="12">Helicase ATP-binding domain-containing protein</fullName>
    </recommendedName>
</protein>
<dbReference type="InterPro" id="IPR027417">
    <property type="entry name" value="P-loop_NTPase"/>
</dbReference>
<dbReference type="Pfam" id="PF13307">
    <property type="entry name" value="Helicase_C_2"/>
    <property type="match status" value="1"/>
</dbReference>
<keyword evidence="10" id="KW-0539">Nucleus</keyword>
<evidence type="ECO:0000256" key="5">
    <source>
        <dbReference type="ARBA" id="ARBA00022806"/>
    </source>
</evidence>
<dbReference type="InterPro" id="IPR014013">
    <property type="entry name" value="Helic_SF1/SF2_ATP-bd_DinG/Rad3"/>
</dbReference>
<evidence type="ECO:0000256" key="3">
    <source>
        <dbReference type="ARBA" id="ARBA00022741"/>
    </source>
</evidence>
<comment type="subcellular location">
    <subcellularLocation>
        <location evidence="1">Nucleus</location>
    </subcellularLocation>
</comment>
<proteinExistence type="predicted"/>
<keyword evidence="4" id="KW-0378">Hydrolase</keyword>
<keyword evidence="8" id="KW-0411">Iron-sulfur</keyword>
<feature type="compositionally biased region" description="Polar residues" evidence="11">
    <location>
        <begin position="181"/>
        <end position="193"/>
    </location>
</feature>
<feature type="compositionally biased region" description="Basic and acidic residues" evidence="11">
    <location>
        <begin position="967"/>
        <end position="979"/>
    </location>
</feature>
<evidence type="ECO:0000256" key="6">
    <source>
        <dbReference type="ARBA" id="ARBA00022840"/>
    </source>
</evidence>
<dbReference type="InterPro" id="IPR045028">
    <property type="entry name" value="DinG/Rad3-like"/>
</dbReference>
<dbReference type="GO" id="GO:1990918">
    <property type="term" value="P:double-strand break repair involved in meiotic recombination"/>
    <property type="evidence" value="ECO:0007669"/>
    <property type="project" value="TreeGrafter"/>
</dbReference>
<organism evidence="13 14">
    <name type="scientific">Phytophthora sojae (strain P6497)</name>
    <name type="common">Soybean stem and root rot agent</name>
    <name type="synonym">Phytophthora megasperma f. sp. glycines</name>
    <dbReference type="NCBI Taxonomy" id="1094619"/>
    <lineage>
        <taxon>Eukaryota</taxon>
        <taxon>Sar</taxon>
        <taxon>Stramenopiles</taxon>
        <taxon>Oomycota</taxon>
        <taxon>Peronosporomycetes</taxon>
        <taxon>Peronosporales</taxon>
        <taxon>Peronosporaceae</taxon>
        <taxon>Phytophthora</taxon>
    </lineage>
</organism>
<keyword evidence="5" id="KW-0347">Helicase</keyword>
<feature type="compositionally biased region" description="Low complexity" evidence="11">
    <location>
        <begin position="537"/>
        <end position="552"/>
    </location>
</feature>
<dbReference type="InterPro" id="IPR010614">
    <property type="entry name" value="RAD3-like_helicase_DEAD"/>
</dbReference>
<dbReference type="GO" id="GO:0005634">
    <property type="term" value="C:nucleus"/>
    <property type="evidence" value="ECO:0007669"/>
    <property type="project" value="UniProtKB-SubCell"/>
</dbReference>
<dbReference type="Proteomes" id="UP000002640">
    <property type="component" value="Unassembled WGS sequence"/>
</dbReference>
<keyword evidence="6" id="KW-0067">ATP-binding</keyword>
<evidence type="ECO:0000256" key="11">
    <source>
        <dbReference type="SAM" id="MobiDB-lite"/>
    </source>
</evidence>
<dbReference type="KEGG" id="psoj:PHYSODRAFT_554000"/>
<dbReference type="GeneID" id="20662959"/>
<evidence type="ECO:0000313" key="13">
    <source>
        <dbReference type="EMBL" id="EGZ27456.1"/>
    </source>
</evidence>
<dbReference type="NCBIfam" id="TIGR00604">
    <property type="entry name" value="rad3"/>
    <property type="match status" value="1"/>
</dbReference>
<dbReference type="InParanoid" id="G4YGX5"/>
<keyword evidence="2" id="KW-0479">Metal-binding</keyword>
<dbReference type="InterPro" id="IPR014001">
    <property type="entry name" value="Helicase_ATP-bd"/>
</dbReference>
<dbReference type="Pfam" id="PF06733">
    <property type="entry name" value="DEAD_2"/>
    <property type="match status" value="1"/>
</dbReference>